<proteinExistence type="predicted"/>
<dbReference type="InterPro" id="IPR036661">
    <property type="entry name" value="Luciferase-like_sf"/>
</dbReference>
<dbReference type="SUPFAM" id="SSF51679">
    <property type="entry name" value="Bacterial luciferase-like"/>
    <property type="match status" value="1"/>
</dbReference>
<dbReference type="EMBL" id="AOLZ01000057">
    <property type="protein sequence ID" value="EMA30503.1"/>
    <property type="molecule type" value="Genomic_DNA"/>
</dbReference>
<dbReference type="AlphaFoldDB" id="M0LBN4"/>
<reference evidence="4 5" key="2">
    <citation type="journal article" date="2014" name="PLoS Genet.">
        <title>Phylogenetically driven sequencing of extremely halophilic archaea reveals strategies for static and dynamic osmo-response.</title>
        <authorList>
            <person name="Becker E.A."/>
            <person name="Seitzer P.M."/>
            <person name="Tritt A."/>
            <person name="Larsen D."/>
            <person name="Krusor M."/>
            <person name="Yao A.I."/>
            <person name="Wu D."/>
            <person name="Madern D."/>
            <person name="Eisen J.A."/>
            <person name="Darling A.E."/>
            <person name="Facciotti M.T."/>
        </authorList>
    </citation>
    <scope>NUCLEOTIDE SEQUENCE [LARGE SCALE GENOMIC DNA]</scope>
    <source>
        <strain evidence="4 5">AJ5</strain>
    </source>
</reference>
<dbReference type="Proteomes" id="UP000011555">
    <property type="component" value="Unassembled WGS sequence"/>
</dbReference>
<organism evidence="4 5">
    <name type="scientific">Natronobacterium lacisalsi AJ5</name>
    <dbReference type="NCBI Taxonomy" id="358396"/>
    <lineage>
        <taxon>Archaea</taxon>
        <taxon>Methanobacteriati</taxon>
        <taxon>Methanobacteriota</taxon>
        <taxon>Stenosarchaea group</taxon>
        <taxon>Halobacteria</taxon>
        <taxon>Halobacteriales</taxon>
        <taxon>Natrialbaceae</taxon>
        <taxon>Natronobacterium</taxon>
    </lineage>
</organism>
<dbReference type="GeneID" id="30922432"/>
<dbReference type="eggNOG" id="arCOG02410">
    <property type="taxonomic scope" value="Archaea"/>
</dbReference>
<evidence type="ECO:0000256" key="1">
    <source>
        <dbReference type="ARBA" id="ARBA00023002"/>
    </source>
</evidence>
<evidence type="ECO:0000259" key="2">
    <source>
        <dbReference type="Pfam" id="PF00296"/>
    </source>
</evidence>
<dbReference type="NCBIfam" id="TIGR04024">
    <property type="entry name" value="F420_NP1902A"/>
    <property type="match status" value="1"/>
</dbReference>
<dbReference type="InterPro" id="IPR023909">
    <property type="entry name" value="F420_NP1902A"/>
</dbReference>
<gene>
    <name evidence="4" type="ORF">C445_16397</name>
    <name evidence="3" type="ORF">CHINAEXTREME_14870</name>
</gene>
<dbReference type="RefSeq" id="WP_007142976.1">
    <property type="nucleotide sequence ID" value="NZ_AOLZ01000057.1"/>
</dbReference>
<reference evidence="3 6" key="1">
    <citation type="journal article" date="2011" name="J. Bacteriol.">
        <title>Genome sequence of Halobiforma lacisalsi AJ5, an extremely halophilic archaeon which harbors a bop gene.</title>
        <authorList>
            <person name="Jiang X."/>
            <person name="Wang S."/>
            <person name="Cheng H."/>
            <person name="Huo Y."/>
            <person name="Zhang X."/>
            <person name="Zhu X."/>
            <person name="Han X."/>
            <person name="Ni P."/>
            <person name="Wu M."/>
        </authorList>
    </citation>
    <scope>NUCLEOTIDE SEQUENCE [LARGE SCALE GENOMIC DNA]</scope>
    <source>
        <strain evidence="3 6">AJ5</strain>
    </source>
</reference>
<dbReference type="CDD" id="cd01097">
    <property type="entry name" value="Tetrahydromethanopterin_reductase"/>
    <property type="match status" value="1"/>
</dbReference>
<dbReference type="PATRIC" id="fig|358396.7.peg.3335"/>
<evidence type="ECO:0000313" key="6">
    <source>
        <dbReference type="Proteomes" id="UP000186547"/>
    </source>
</evidence>
<sequence>MTDTDTDTDRSLHLPVAAQPSVDTIVDYARRGEERGYEYAWLPETWGRDAPTVLTNIARETETIGLGPSIVNVYSRSPALLGQTATTLQEVADGRLRMGIAPSGPAVIEGWHGVDFDRPLRRTREYLEIMRAVMSGETVNYDGQIFSLSGFRLRCDPPEDPVPIDAAGMGPKSVELAGRFADGWHATVFTSDGLEDRLEDLRRGADLGDRDPEDVRVTLSLTACALEDGERARELAREHLAFYVGAMGTYYRESLSRQGYEDEANEIAAAWASGDKEGALEAIPEALLDAIGAAGTPERAREELRKFEEIDGLDDIAIGFPRGATPEEIEDTIDHLAPASKH</sequence>
<dbReference type="InterPro" id="IPR050564">
    <property type="entry name" value="F420-G6PD/mer"/>
</dbReference>
<dbReference type="EMBL" id="CP019285">
    <property type="protein sequence ID" value="APW98977.1"/>
    <property type="molecule type" value="Genomic_DNA"/>
</dbReference>
<dbReference type="PANTHER" id="PTHR43244">
    <property type="match status" value="1"/>
</dbReference>
<evidence type="ECO:0000313" key="4">
    <source>
        <dbReference type="EMBL" id="EMA30503.1"/>
    </source>
</evidence>
<dbReference type="Gene3D" id="3.20.20.30">
    <property type="entry name" value="Luciferase-like domain"/>
    <property type="match status" value="1"/>
</dbReference>
<evidence type="ECO:0000313" key="3">
    <source>
        <dbReference type="EMBL" id="APW98977.1"/>
    </source>
</evidence>
<dbReference type="GO" id="GO:0016705">
    <property type="term" value="F:oxidoreductase activity, acting on paired donors, with incorporation or reduction of molecular oxygen"/>
    <property type="evidence" value="ECO:0007669"/>
    <property type="project" value="InterPro"/>
</dbReference>
<dbReference type="PANTHER" id="PTHR43244:SF1">
    <property type="entry name" value="5,10-METHYLENETETRAHYDROMETHANOPTERIN REDUCTASE"/>
    <property type="match status" value="1"/>
</dbReference>
<dbReference type="STRING" id="358396.CHINAEXTREME_14870"/>
<dbReference type="InterPro" id="IPR011251">
    <property type="entry name" value="Luciferase-like_dom"/>
</dbReference>
<feature type="domain" description="Luciferase-like" evidence="2">
    <location>
        <begin position="17"/>
        <end position="309"/>
    </location>
</feature>
<accession>M0LBN4</accession>
<protein>
    <submittedName>
        <fullName evidence="4">5,10-methylenetetrahydromethanopterin reductase</fullName>
    </submittedName>
    <submittedName>
        <fullName evidence="3">LLM class F420-dependent oxidoreductase</fullName>
    </submittedName>
</protein>
<keyword evidence="1" id="KW-0560">Oxidoreductase</keyword>
<dbReference type="Pfam" id="PF00296">
    <property type="entry name" value="Bac_luciferase"/>
    <property type="match status" value="1"/>
</dbReference>
<evidence type="ECO:0000313" key="5">
    <source>
        <dbReference type="Proteomes" id="UP000011555"/>
    </source>
</evidence>
<dbReference type="KEGG" id="hlc:CHINAEXTREME14870"/>
<dbReference type="Proteomes" id="UP000186547">
    <property type="component" value="Chromosome"/>
</dbReference>
<name>M0LBN4_NATLA</name>
<keyword evidence="5" id="KW-1185">Reference proteome</keyword>
<reference evidence="3" key="3">
    <citation type="submission" date="2017-01" db="EMBL/GenBank/DDBJ databases">
        <authorList>
            <person name="Mah S.A."/>
            <person name="Swanson W.J."/>
            <person name="Moy G.W."/>
            <person name="Vacquier V.D."/>
        </authorList>
    </citation>
    <scope>NUCLEOTIDE SEQUENCE</scope>
    <source>
        <strain evidence="3">AJ5</strain>
    </source>
</reference>